<accession>A0A1L3JBQ8</accession>
<keyword evidence="1" id="KW-0472">Membrane</keyword>
<dbReference type="STRING" id="1913578.LPB140_07020"/>
<gene>
    <name evidence="2" type="ORF">LPB140_07020</name>
</gene>
<dbReference type="PANTHER" id="PTHR34205">
    <property type="entry name" value="TRANSMEMBRANE PROTEIN"/>
    <property type="match status" value="1"/>
</dbReference>
<keyword evidence="3" id="KW-1185">Reference proteome</keyword>
<reference evidence="2 3" key="1">
    <citation type="submission" date="2016-11" db="EMBL/GenBank/DDBJ databases">
        <title>Sphingorhabdus sp. LPB0140, isolated from marine environment.</title>
        <authorList>
            <person name="Kim E."/>
            <person name="Yi H."/>
        </authorList>
    </citation>
    <scope>NUCLEOTIDE SEQUENCE [LARGE SCALE GENOMIC DNA]</scope>
    <source>
        <strain evidence="2 3">LPB0140</strain>
    </source>
</reference>
<evidence type="ECO:0000313" key="3">
    <source>
        <dbReference type="Proteomes" id="UP000242561"/>
    </source>
</evidence>
<protein>
    <recommendedName>
        <fullName evidence="4">DUF962 domain-containing protein</fullName>
    </recommendedName>
</protein>
<dbReference type="OrthoDB" id="7356072at2"/>
<sequence length="122" mass="14538">MTHPQKRFSNFSEFYPYYLQEHSKPACRYFHYIGTFLSIMAFIFGLIFHPYWFLAMPLSGYSFAWFSHAFIEKNKPATFTYPLWSLIGDYKMFLSWLSGSIDQQIANANLLYPRPEKAFDNK</sequence>
<dbReference type="RefSeq" id="WP_072559226.1">
    <property type="nucleotide sequence ID" value="NZ_CP018154.1"/>
</dbReference>
<organism evidence="2 3">
    <name type="scientific">Sphingorhabdus lutea</name>
    <dbReference type="NCBI Taxonomy" id="1913578"/>
    <lineage>
        <taxon>Bacteria</taxon>
        <taxon>Pseudomonadati</taxon>
        <taxon>Pseudomonadota</taxon>
        <taxon>Alphaproteobacteria</taxon>
        <taxon>Sphingomonadales</taxon>
        <taxon>Sphingomonadaceae</taxon>
        <taxon>Sphingorhabdus</taxon>
    </lineage>
</organism>
<dbReference type="AlphaFoldDB" id="A0A1L3JBQ8"/>
<dbReference type="Proteomes" id="UP000242561">
    <property type="component" value="Chromosome"/>
</dbReference>
<keyword evidence="1" id="KW-1133">Transmembrane helix</keyword>
<evidence type="ECO:0008006" key="4">
    <source>
        <dbReference type="Google" id="ProtNLM"/>
    </source>
</evidence>
<name>A0A1L3JBQ8_9SPHN</name>
<dbReference type="EMBL" id="CP018154">
    <property type="protein sequence ID" value="APG62575.1"/>
    <property type="molecule type" value="Genomic_DNA"/>
</dbReference>
<evidence type="ECO:0000313" key="2">
    <source>
        <dbReference type="EMBL" id="APG62575.1"/>
    </source>
</evidence>
<dbReference type="InterPro" id="IPR009305">
    <property type="entry name" value="Mpo1-like"/>
</dbReference>
<proteinExistence type="predicted"/>
<keyword evidence="1" id="KW-0812">Transmembrane</keyword>
<feature type="transmembrane region" description="Helical" evidence="1">
    <location>
        <begin position="54"/>
        <end position="71"/>
    </location>
</feature>
<dbReference type="KEGG" id="sphl:LPB140_07020"/>
<evidence type="ECO:0000256" key="1">
    <source>
        <dbReference type="SAM" id="Phobius"/>
    </source>
</evidence>
<feature type="transmembrane region" description="Helical" evidence="1">
    <location>
        <begin position="29"/>
        <end position="48"/>
    </location>
</feature>
<dbReference type="PANTHER" id="PTHR34205:SF2">
    <property type="entry name" value="DUF962 DOMAIN-CONTAINING PROTEIN"/>
    <property type="match status" value="1"/>
</dbReference>
<dbReference type="Pfam" id="PF06127">
    <property type="entry name" value="Mpo1-like"/>
    <property type="match status" value="1"/>
</dbReference>